<feature type="compositionally biased region" description="Basic and acidic residues" evidence="1">
    <location>
        <begin position="194"/>
        <end position="203"/>
    </location>
</feature>
<feature type="compositionally biased region" description="Polar residues" evidence="1">
    <location>
        <begin position="389"/>
        <end position="402"/>
    </location>
</feature>
<protein>
    <submittedName>
        <fullName evidence="2">Uncharacterized protein</fullName>
    </submittedName>
</protein>
<dbReference type="Proteomes" id="UP000242457">
    <property type="component" value="Unassembled WGS sequence"/>
</dbReference>
<keyword evidence="3" id="KW-1185">Reference proteome</keyword>
<feature type="compositionally biased region" description="Basic and acidic residues" evidence="1">
    <location>
        <begin position="1302"/>
        <end position="1311"/>
    </location>
</feature>
<feature type="compositionally biased region" description="Polar residues" evidence="1">
    <location>
        <begin position="642"/>
        <end position="669"/>
    </location>
</feature>
<feature type="region of interest" description="Disordered" evidence="1">
    <location>
        <begin position="742"/>
        <end position="800"/>
    </location>
</feature>
<evidence type="ECO:0000256" key="1">
    <source>
        <dbReference type="SAM" id="MobiDB-lite"/>
    </source>
</evidence>
<dbReference type="EMBL" id="KZ288235">
    <property type="protein sequence ID" value="PBC31386.1"/>
    <property type="molecule type" value="Genomic_DNA"/>
</dbReference>
<feature type="compositionally biased region" description="Low complexity" evidence="1">
    <location>
        <begin position="586"/>
        <end position="595"/>
    </location>
</feature>
<reference evidence="2 3" key="1">
    <citation type="submission" date="2014-07" db="EMBL/GenBank/DDBJ databases">
        <title>Genomic and transcriptomic analysis on Apis cerana provide comprehensive insights into honey bee biology.</title>
        <authorList>
            <person name="Diao Q."/>
            <person name="Sun L."/>
            <person name="Zheng H."/>
            <person name="Zheng H."/>
            <person name="Xu S."/>
            <person name="Wang S."/>
            <person name="Zeng Z."/>
            <person name="Hu F."/>
            <person name="Su S."/>
            <person name="Wu J."/>
        </authorList>
    </citation>
    <scope>NUCLEOTIDE SEQUENCE [LARGE SCALE GENOMIC DNA]</scope>
    <source>
        <tissue evidence="2">Pupae without intestine</tissue>
    </source>
</reference>
<feature type="compositionally biased region" description="Polar residues" evidence="1">
    <location>
        <begin position="147"/>
        <end position="162"/>
    </location>
</feature>
<feature type="region of interest" description="Disordered" evidence="1">
    <location>
        <begin position="835"/>
        <end position="894"/>
    </location>
</feature>
<feature type="compositionally biased region" description="Basic and acidic residues" evidence="1">
    <location>
        <begin position="112"/>
        <end position="134"/>
    </location>
</feature>
<feature type="region of interest" description="Disordered" evidence="1">
    <location>
        <begin position="86"/>
        <end position="629"/>
    </location>
</feature>
<dbReference type="PANTHER" id="PTHR37970:SF1">
    <property type="entry name" value="SERINE-RICH ADHESIN FOR PLATELETS"/>
    <property type="match status" value="1"/>
</dbReference>
<feature type="compositionally biased region" description="Acidic residues" evidence="1">
    <location>
        <begin position="90"/>
        <end position="111"/>
    </location>
</feature>
<feature type="compositionally biased region" description="Basic and acidic residues" evidence="1">
    <location>
        <begin position="313"/>
        <end position="330"/>
    </location>
</feature>
<dbReference type="STRING" id="94128.A0A2A3EJM7"/>
<feature type="region of interest" description="Disordered" evidence="1">
    <location>
        <begin position="642"/>
        <end position="718"/>
    </location>
</feature>
<feature type="compositionally biased region" description="Basic and acidic residues" evidence="1">
    <location>
        <begin position="1318"/>
        <end position="1331"/>
    </location>
</feature>
<feature type="compositionally biased region" description="Basic and acidic residues" evidence="1">
    <location>
        <begin position="283"/>
        <end position="303"/>
    </location>
</feature>
<feature type="compositionally biased region" description="Basic residues" evidence="1">
    <location>
        <begin position="677"/>
        <end position="688"/>
    </location>
</feature>
<proteinExistence type="predicted"/>
<feature type="compositionally biased region" description="Polar residues" evidence="1">
    <location>
        <begin position="520"/>
        <end position="534"/>
    </location>
</feature>
<dbReference type="PANTHER" id="PTHR37970">
    <property type="entry name" value="PROTEIN CBG08587"/>
    <property type="match status" value="1"/>
</dbReference>
<feature type="region of interest" description="Disordered" evidence="1">
    <location>
        <begin position="1549"/>
        <end position="1570"/>
    </location>
</feature>
<feature type="compositionally biased region" description="Polar residues" evidence="1">
    <location>
        <begin position="884"/>
        <end position="894"/>
    </location>
</feature>
<organism evidence="2 3">
    <name type="scientific">Apis cerana cerana</name>
    <name type="common">Oriental honeybee</name>
    <dbReference type="NCBI Taxonomy" id="94128"/>
    <lineage>
        <taxon>Eukaryota</taxon>
        <taxon>Metazoa</taxon>
        <taxon>Ecdysozoa</taxon>
        <taxon>Arthropoda</taxon>
        <taxon>Hexapoda</taxon>
        <taxon>Insecta</taxon>
        <taxon>Pterygota</taxon>
        <taxon>Neoptera</taxon>
        <taxon>Endopterygota</taxon>
        <taxon>Hymenoptera</taxon>
        <taxon>Apocrita</taxon>
        <taxon>Aculeata</taxon>
        <taxon>Apoidea</taxon>
        <taxon>Anthophila</taxon>
        <taxon>Apidae</taxon>
        <taxon>Apis</taxon>
    </lineage>
</organism>
<gene>
    <name evidence="2" type="ORF">APICC_02414</name>
</gene>
<name>A0A2A3EJM7_APICC</name>
<accession>A0A2A3EJM7</accession>
<feature type="region of interest" description="Disordered" evidence="1">
    <location>
        <begin position="1302"/>
        <end position="1334"/>
    </location>
</feature>
<feature type="compositionally biased region" description="Polar residues" evidence="1">
    <location>
        <begin position="848"/>
        <end position="862"/>
    </location>
</feature>
<sequence>MSTAQCNRFVQNAWKKELCSNCFKPREEHASPEETFRVNIGRALNHVKTDNFKLQSILRGKGISQKSQRKKNVTFTEDLTEIIGYGGDDFFSEDEEEEDEQDTAESLNGDDEMQKNAKKAETESKKEANKDRKYPSSMEKIVDMPLITSTNSISVVQRNESTNESEEARDRGSESSVEGTSSERKNICRGQAAKKSERARSGAEQKIGGARIEYDFTKTKRGASEPTSRMDDGTSDSKGIELTLTPLAKNETEDAAESDRSMVIGGGKEASKTAAPLTNEGGKAGKEERANPDARGCKVEVEKRKKRFGFGAESRESAGEPDGREDEKGAVEPPALPKSPPPPVETRPPPALPQGETFNKQPIVTEPRPSFLHGAINSEAKVKPLVPQKPTNFSAKSNSVDGKNNCAPPPSPPVQQASGTTRSGQNAGANGVPAHAEQPTTACRLTGTKDKSEEEISSADQNRGNSPLEKAEKLGEEISYPTSEIHSRSRNNKVSSSSCRGQGVVDAKATIVETAPSKISAGNKSMTAQSSGRNQDCCGDPRQEGGEVEEEVTEGQSSAVVELIRSSNNKRRMAPKPPPADFVDELLLPPSSSSLFARNPGANFKSDSPVVREKEKRERASSCSPKFRKAVSELPDPTVATGQTVAIVSDPTSRRSISLSQDNLTSGQSEVREEKKRGRPRFSLKRFLRMGSRKDVDMVGGGSSSRIDEIPSTPQPKPRLEIIHPLELDGAAVEVVGNDRIARVTEDQPDSCGPRNDAGRATRSPLSNGSHAVRPGKPPPPPRNQSLEDWSRLDPTSKPHASTVASLFCDNALCLVVLTLWRLTMADVPAAAEDVTGEVRSSLAPSKPQRTASMRDQATSQPILKKHGSSTPALNQDYEPATAPPTSDSLTSNDSHVYECLSSSPECDSNLELRHGGGSHLTCKRKSDSNAMEHGAEFKFHHQTFVRSTSLPYCGSETESELYAPYGFYTGDEGPEEDQDWKNKDDELRISRLRQRRGRSIVHRSLEDNYGAVVVANHEALAQFLDQLNQTPQVPAGLRALKNTNPRVSHFGIDANTSITVGRRIFCSATWNELNVTLCIAFDLATHVSRKEFYLAPIIEFIDSPPKEIIDNGCLPTNKQLEATISVLPRLQVSTIQLFGATSRDPHEEGAMREASFVLLQFVTALKSLQARGIEESARSLNNVVLCREDKDAYYRLYLLQGSVNARTKELARNRFAHCSITFDRLNVETNEDREEERVSLCQCALVALQQLNLASKLPVIQELLMREKAVTLSQRLIELRCAGEIRPGIFSVGPRGRDIRRAAREGDHPPKVAGSGKGERASRVGEDKGTSHSHGRIPIAVLGSNQCKDHGRSFAHSRNKSRCQEGCFGIKIRISAIIGGLRMIHAFVRIILEYLILSCKQIWHVDIQSFGQANGIDINFAIIDFAQNFDIVTLAKEGIFNSVLHPYHSSKMKHVLHRYNSIPWLCPSISSLSKASERKASIGSLFMEKLCKISSSLKKRTRNLSNDARIKRKCERILMKSKAIVPIPILPTESESNYHFHFDFDEKRKKGRRREKNWNEERNKSDGQI</sequence>
<feature type="compositionally biased region" description="Pro residues" evidence="1">
    <location>
        <begin position="334"/>
        <end position="352"/>
    </location>
</feature>
<evidence type="ECO:0000313" key="3">
    <source>
        <dbReference type="Proteomes" id="UP000242457"/>
    </source>
</evidence>
<feature type="compositionally biased region" description="Basic and acidic residues" evidence="1">
    <location>
        <begin position="610"/>
        <end position="620"/>
    </location>
</feature>
<evidence type="ECO:0000313" key="2">
    <source>
        <dbReference type="EMBL" id="PBC31386.1"/>
    </source>
</evidence>
<dbReference type="OrthoDB" id="6381867at2759"/>
<feature type="compositionally biased region" description="Basic and acidic residues" evidence="1">
    <location>
        <begin position="1557"/>
        <end position="1570"/>
    </location>
</feature>
<feature type="compositionally biased region" description="Polar residues" evidence="1">
    <location>
        <begin position="414"/>
        <end position="428"/>
    </location>
</feature>